<dbReference type="Gene3D" id="3.40.630.30">
    <property type="match status" value="1"/>
</dbReference>
<keyword evidence="1" id="KW-0808">Transferase</keyword>
<dbReference type="GO" id="GO:0003700">
    <property type="term" value="F:DNA-binding transcription factor activity"/>
    <property type="evidence" value="ECO:0007669"/>
    <property type="project" value="InterPro"/>
</dbReference>
<gene>
    <name evidence="3" type="ORF">JL102_09530</name>
</gene>
<dbReference type="CDD" id="cd04301">
    <property type="entry name" value="NAT_SF"/>
    <property type="match status" value="1"/>
</dbReference>
<dbReference type="InterPro" id="IPR016181">
    <property type="entry name" value="Acyl_CoA_acyltransferase"/>
</dbReference>
<sequence length="307" mass="34790">MAIGSRLRLLTEKVTTDAAKVYNLYGVRLQPKWFPVFYILSKGEAKSITDISKEIGHSHPSVSTIVREMNKEGLIKEEKDETDGRRNVVSLSTKAIEINKKLQSQLADVNNAVEDIMSQTQNNLWHAIEEWEYLLEQKPLLRRVLEQKKLRESKEVEVVEYQPKYREVFKALNEEWISQYFKLEPQDIKSLEDPQGYIINNGGAILVALYKGEPLGVCALVKMNDDTYDYELAKMAVSPKAQGKGIGLILGNAIKEKARSLGSSNLYLESNTTLKAAISLYEKLGFKKVAGRTTPYERANIQMAMDL</sequence>
<dbReference type="SUPFAM" id="SSF55729">
    <property type="entry name" value="Acyl-CoA N-acyltransferases (Nat)"/>
    <property type="match status" value="1"/>
</dbReference>
<dbReference type="Gene3D" id="1.10.10.10">
    <property type="entry name" value="Winged helix-like DNA-binding domain superfamily/Winged helix DNA-binding domain"/>
    <property type="match status" value="1"/>
</dbReference>
<name>A0A937F862_9BACT</name>
<dbReference type="InterPro" id="IPR050769">
    <property type="entry name" value="NAT_camello-type"/>
</dbReference>
<proteinExistence type="predicted"/>
<dbReference type="SUPFAM" id="SSF46785">
    <property type="entry name" value="Winged helix' DNA-binding domain"/>
    <property type="match status" value="1"/>
</dbReference>
<feature type="domain" description="N-acetyltransferase" evidence="2">
    <location>
        <begin position="148"/>
        <end position="307"/>
    </location>
</feature>
<dbReference type="InterPro" id="IPR000182">
    <property type="entry name" value="GNAT_dom"/>
</dbReference>
<dbReference type="InterPro" id="IPR000835">
    <property type="entry name" value="HTH_MarR-typ"/>
</dbReference>
<dbReference type="PROSITE" id="PS51186">
    <property type="entry name" value="GNAT"/>
    <property type="match status" value="1"/>
</dbReference>
<dbReference type="Pfam" id="PF12802">
    <property type="entry name" value="MarR_2"/>
    <property type="match status" value="1"/>
</dbReference>
<evidence type="ECO:0000313" key="3">
    <source>
        <dbReference type="EMBL" id="MBL3656369.1"/>
    </source>
</evidence>
<accession>A0A937F862</accession>
<comment type="caution">
    <text evidence="3">The sequence shown here is derived from an EMBL/GenBank/DDBJ whole genome shotgun (WGS) entry which is preliminary data.</text>
</comment>
<evidence type="ECO:0000256" key="1">
    <source>
        <dbReference type="ARBA" id="ARBA00022679"/>
    </source>
</evidence>
<evidence type="ECO:0000313" key="4">
    <source>
        <dbReference type="Proteomes" id="UP000659388"/>
    </source>
</evidence>
<dbReference type="InterPro" id="IPR036390">
    <property type="entry name" value="WH_DNA-bd_sf"/>
</dbReference>
<reference evidence="3" key="1">
    <citation type="submission" date="2021-01" db="EMBL/GenBank/DDBJ databases">
        <title>Fulvivirga kasyanovii gen. nov., sp nov., a novel member of the phylum Bacteroidetes isolated from seawater in a mussel farm.</title>
        <authorList>
            <person name="Zhao L.-H."/>
            <person name="Wang Z.-J."/>
        </authorList>
    </citation>
    <scope>NUCLEOTIDE SEQUENCE</scope>
    <source>
        <strain evidence="3">2943</strain>
    </source>
</reference>
<protein>
    <submittedName>
        <fullName evidence="3">GNAT family N-acetyltransferase</fullName>
    </submittedName>
</protein>
<organism evidence="3 4">
    <name type="scientific">Fulvivirga sediminis</name>
    <dbReference type="NCBI Taxonomy" id="2803949"/>
    <lineage>
        <taxon>Bacteria</taxon>
        <taxon>Pseudomonadati</taxon>
        <taxon>Bacteroidota</taxon>
        <taxon>Cytophagia</taxon>
        <taxon>Cytophagales</taxon>
        <taxon>Fulvivirgaceae</taxon>
        <taxon>Fulvivirga</taxon>
    </lineage>
</organism>
<dbReference type="PANTHER" id="PTHR13947">
    <property type="entry name" value="GNAT FAMILY N-ACETYLTRANSFERASE"/>
    <property type="match status" value="1"/>
</dbReference>
<dbReference type="EMBL" id="JAESIY010000004">
    <property type="protein sequence ID" value="MBL3656369.1"/>
    <property type="molecule type" value="Genomic_DNA"/>
</dbReference>
<dbReference type="Pfam" id="PF00583">
    <property type="entry name" value="Acetyltransf_1"/>
    <property type="match status" value="1"/>
</dbReference>
<dbReference type="InterPro" id="IPR036388">
    <property type="entry name" value="WH-like_DNA-bd_sf"/>
</dbReference>
<dbReference type="Proteomes" id="UP000659388">
    <property type="component" value="Unassembled WGS sequence"/>
</dbReference>
<dbReference type="PANTHER" id="PTHR13947:SF37">
    <property type="entry name" value="LD18367P"/>
    <property type="match status" value="1"/>
</dbReference>
<dbReference type="GO" id="GO:0008080">
    <property type="term" value="F:N-acetyltransferase activity"/>
    <property type="evidence" value="ECO:0007669"/>
    <property type="project" value="InterPro"/>
</dbReference>
<dbReference type="AlphaFoldDB" id="A0A937F862"/>
<evidence type="ECO:0000259" key="2">
    <source>
        <dbReference type="PROSITE" id="PS51186"/>
    </source>
</evidence>
<keyword evidence="4" id="KW-1185">Reference proteome</keyword>